<sequence>MRVNVRSIVSSGACLVFGLLPMLVGAAGAGKRDTTTVAPLAVGRGPVAAQVSTFSFFPQIAQIKPTKMREHPEEKGPPHLGPIPEPNSLVAGGLLNVRRATRGFAPKITFPGPPFTFDCPPDPCMAVNSRFIVATINTDIGFYDKQGNNLFLQNFFDFFAPVGATVFQSDPKVFWDPETDRFFVEILDVPSGFLGTGQDSHIEIGVSPAGTPIGVWNLYKIDTFLNESSTDLWSDYPGFGYNHDVVATSFNMFPVSTGSGFGVQVQLIRKADLIAGVAPLIAQFFNPDFAPIFTVQPAMTPSASNSDLMYGLSVDGTANSSNNLYVHKFINLDAFVGGTGNPGWQFSTFAVPFYTLAPFIIEADGNIVETLGDRLLNCYYRNIGGRDHLYGTHDIQIPTDPNRSMVRWYDLDPTLTFPSMAGDVPPDPNDPDQSLYMPAIIPDSLGDVGLIFTRSSKHIMADTMVTGRSIRDPAGTMGIPVKVVGSQSDFYECEPRWGDFFGGGVDPADGFTLWAISMTVDQTSAWKTYVTSWRAGSCFDIGDPFDATIIQVLNGQNVTGGLPQIQADDGDVMSIDSTNVKGGRAVTVLVRYGLPAAYTSADSLCIGERLIADAPAGVTYFLNLWNNRTGRWDPLRQRPMNGRAKIEIEVEHPADYISSSQEVRMLLRFFNPVRRTVGQPFTVAIDESTIFALKKA</sequence>
<evidence type="ECO:0000313" key="4">
    <source>
        <dbReference type="Proteomes" id="UP000727962"/>
    </source>
</evidence>
<gene>
    <name evidence="3" type="ORF">HYR64_02815</name>
</gene>
<evidence type="ECO:0000256" key="2">
    <source>
        <dbReference type="SAM" id="SignalP"/>
    </source>
</evidence>
<dbReference type="EMBL" id="JACOSL010000019">
    <property type="protein sequence ID" value="MBI1756019.1"/>
    <property type="molecule type" value="Genomic_DNA"/>
</dbReference>
<name>A0A931LRK0_FIMGI</name>
<evidence type="ECO:0008006" key="5">
    <source>
        <dbReference type="Google" id="ProtNLM"/>
    </source>
</evidence>
<organism evidence="3 4">
    <name type="scientific">Fimbriimonas ginsengisoli</name>
    <dbReference type="NCBI Taxonomy" id="1005039"/>
    <lineage>
        <taxon>Bacteria</taxon>
        <taxon>Bacillati</taxon>
        <taxon>Armatimonadota</taxon>
        <taxon>Fimbriimonadia</taxon>
        <taxon>Fimbriimonadales</taxon>
        <taxon>Fimbriimonadaceae</taxon>
        <taxon>Fimbriimonas</taxon>
    </lineage>
</organism>
<evidence type="ECO:0000256" key="1">
    <source>
        <dbReference type="SAM" id="MobiDB-lite"/>
    </source>
</evidence>
<feature type="chain" id="PRO_5037334825" description="DUF2961 domain-containing protein" evidence="2">
    <location>
        <begin position="27"/>
        <end position="696"/>
    </location>
</feature>
<evidence type="ECO:0000313" key="3">
    <source>
        <dbReference type="EMBL" id="MBI1756019.1"/>
    </source>
</evidence>
<reference evidence="3" key="1">
    <citation type="submission" date="2020-07" db="EMBL/GenBank/DDBJ databases">
        <title>Huge and variable diversity of episymbiotic CPR bacteria and DPANN archaea in groundwater ecosystems.</title>
        <authorList>
            <person name="He C.Y."/>
            <person name="Keren R."/>
            <person name="Whittaker M."/>
            <person name="Farag I.F."/>
            <person name="Doudna J."/>
            <person name="Cate J.H.D."/>
            <person name="Banfield J.F."/>
        </authorList>
    </citation>
    <scope>NUCLEOTIDE SEQUENCE</scope>
    <source>
        <strain evidence="3">NC_groundwater_17_Pr7_B-0.1um_64_12</strain>
    </source>
</reference>
<feature type="region of interest" description="Disordered" evidence="1">
    <location>
        <begin position="66"/>
        <end position="85"/>
    </location>
</feature>
<protein>
    <recommendedName>
        <fullName evidence="5">DUF2961 domain-containing protein</fullName>
    </recommendedName>
</protein>
<dbReference type="Proteomes" id="UP000727962">
    <property type="component" value="Unassembled WGS sequence"/>
</dbReference>
<comment type="caution">
    <text evidence="3">The sequence shown here is derived from an EMBL/GenBank/DDBJ whole genome shotgun (WGS) entry which is preliminary data.</text>
</comment>
<accession>A0A931LRK0</accession>
<keyword evidence="2" id="KW-0732">Signal</keyword>
<dbReference type="AlphaFoldDB" id="A0A931LRK0"/>
<feature type="signal peptide" evidence="2">
    <location>
        <begin position="1"/>
        <end position="26"/>
    </location>
</feature>
<proteinExistence type="predicted"/>
<feature type="compositionally biased region" description="Basic and acidic residues" evidence="1">
    <location>
        <begin position="67"/>
        <end position="77"/>
    </location>
</feature>